<gene>
    <name evidence="1" type="ORF">MGWOODY_Tha121</name>
</gene>
<name>A0A160T924_9ZZZZ</name>
<proteinExistence type="predicted"/>
<dbReference type="EMBL" id="CZQC01000021">
    <property type="protein sequence ID" value="CUS40635.1"/>
    <property type="molecule type" value="Genomic_DNA"/>
</dbReference>
<evidence type="ECO:0000313" key="1">
    <source>
        <dbReference type="EMBL" id="CUS40635.1"/>
    </source>
</evidence>
<dbReference type="AlphaFoldDB" id="A0A160T924"/>
<sequence>MPDVTSPLMDYFDSLLGTASSDIETVALNQRRQLDDLLAQAVAPFDDASAKMATQVIETVAAGYALIPLWLPGTRPSKAQALTNMFELLDLARQLPMGRIHSALLAACKLPEPVDNEC</sequence>
<protein>
    <submittedName>
        <fullName evidence="1">Uncharacterized protein</fullName>
    </submittedName>
</protein>
<accession>A0A160T924</accession>
<organism evidence="1">
    <name type="scientific">hydrothermal vent metagenome</name>
    <dbReference type="NCBI Taxonomy" id="652676"/>
    <lineage>
        <taxon>unclassified sequences</taxon>
        <taxon>metagenomes</taxon>
        <taxon>ecological metagenomes</taxon>
    </lineage>
</organism>
<reference evidence="1" key="1">
    <citation type="submission" date="2015-10" db="EMBL/GenBank/DDBJ databases">
        <authorList>
            <person name="Gilbert D.G."/>
        </authorList>
    </citation>
    <scope>NUCLEOTIDE SEQUENCE</scope>
</reference>